<protein>
    <submittedName>
        <fullName evidence="2">Uncharacterized protein</fullName>
    </submittedName>
</protein>
<keyword evidence="3" id="KW-1185">Reference proteome</keyword>
<feature type="signal peptide" evidence="1">
    <location>
        <begin position="1"/>
        <end position="17"/>
    </location>
</feature>
<proteinExistence type="predicted"/>
<sequence length="124" mass="14098">MLTLSSTVLLLLSLCHGLTIRQQSLALAIYERRVMEVVPSKQATVYKNIQAHVPTAKIPNEVKCRRMMELIRATIKEAAAKANIGYVDVSGAFRGHEMFSRNPCIWRLFDQSAWLNQIKKPMLK</sequence>
<name>A0A813QSQ9_ADIRI</name>
<evidence type="ECO:0000256" key="1">
    <source>
        <dbReference type="SAM" id="SignalP"/>
    </source>
</evidence>
<dbReference type="SUPFAM" id="SSF52266">
    <property type="entry name" value="SGNH hydrolase"/>
    <property type="match status" value="1"/>
</dbReference>
<dbReference type="InterPro" id="IPR036514">
    <property type="entry name" value="SGNH_hydro_sf"/>
</dbReference>
<accession>A0A813QSQ9</accession>
<evidence type="ECO:0000313" key="3">
    <source>
        <dbReference type="Proteomes" id="UP000663828"/>
    </source>
</evidence>
<comment type="caution">
    <text evidence="2">The sequence shown here is derived from an EMBL/GenBank/DDBJ whole genome shotgun (WGS) entry which is preliminary data.</text>
</comment>
<gene>
    <name evidence="2" type="ORF">XAT740_LOCUS1548</name>
</gene>
<reference evidence="2" key="1">
    <citation type="submission" date="2021-02" db="EMBL/GenBank/DDBJ databases">
        <authorList>
            <person name="Nowell W R."/>
        </authorList>
    </citation>
    <scope>NUCLEOTIDE SEQUENCE</scope>
</reference>
<keyword evidence="1" id="KW-0732">Signal</keyword>
<dbReference type="AlphaFoldDB" id="A0A813QSQ9"/>
<dbReference type="Gene3D" id="3.40.50.1110">
    <property type="entry name" value="SGNH hydrolase"/>
    <property type="match status" value="1"/>
</dbReference>
<dbReference type="EMBL" id="CAJNOR010000048">
    <property type="protein sequence ID" value="CAF0772895.1"/>
    <property type="molecule type" value="Genomic_DNA"/>
</dbReference>
<dbReference type="Proteomes" id="UP000663828">
    <property type="component" value="Unassembled WGS sequence"/>
</dbReference>
<organism evidence="2 3">
    <name type="scientific">Adineta ricciae</name>
    <name type="common">Rotifer</name>
    <dbReference type="NCBI Taxonomy" id="249248"/>
    <lineage>
        <taxon>Eukaryota</taxon>
        <taxon>Metazoa</taxon>
        <taxon>Spiralia</taxon>
        <taxon>Gnathifera</taxon>
        <taxon>Rotifera</taxon>
        <taxon>Eurotatoria</taxon>
        <taxon>Bdelloidea</taxon>
        <taxon>Adinetida</taxon>
        <taxon>Adinetidae</taxon>
        <taxon>Adineta</taxon>
    </lineage>
</organism>
<evidence type="ECO:0000313" key="2">
    <source>
        <dbReference type="EMBL" id="CAF0772895.1"/>
    </source>
</evidence>
<feature type="chain" id="PRO_5032633230" evidence="1">
    <location>
        <begin position="18"/>
        <end position="124"/>
    </location>
</feature>